<dbReference type="InterPro" id="IPR051468">
    <property type="entry name" value="Fungal_SecMetab_SDRs"/>
</dbReference>
<dbReference type="AlphaFoldDB" id="A0A365U677"/>
<evidence type="ECO:0000313" key="1">
    <source>
        <dbReference type="EMBL" id="RBI83725.1"/>
    </source>
</evidence>
<dbReference type="Pfam" id="PF00106">
    <property type="entry name" value="adh_short"/>
    <property type="match status" value="1"/>
</dbReference>
<dbReference type="InterPro" id="IPR002347">
    <property type="entry name" value="SDR_fam"/>
</dbReference>
<dbReference type="Gene3D" id="3.40.50.720">
    <property type="entry name" value="NAD(P)-binding Rossmann-like Domain"/>
    <property type="match status" value="1"/>
</dbReference>
<accession>A0A365U677</accession>
<dbReference type="GO" id="GO:0016491">
    <property type="term" value="F:oxidoreductase activity"/>
    <property type="evidence" value="ECO:0007669"/>
    <property type="project" value="TreeGrafter"/>
</dbReference>
<name>A0A365U677_9RHOB</name>
<dbReference type="OrthoDB" id="9785826at2"/>
<comment type="caution">
    <text evidence="1">The sequence shown here is derived from an EMBL/GenBank/DDBJ whole genome shotgun (WGS) entry which is preliminary data.</text>
</comment>
<dbReference type="GO" id="GO:0005737">
    <property type="term" value="C:cytoplasm"/>
    <property type="evidence" value="ECO:0007669"/>
    <property type="project" value="TreeGrafter"/>
</dbReference>
<dbReference type="RefSeq" id="WP_113290368.1">
    <property type="nucleotide sequence ID" value="NZ_QNTQ01000015.1"/>
</dbReference>
<dbReference type="PANTHER" id="PTHR43544:SF12">
    <property type="entry name" value="NAD(P)-BINDING ROSSMANN-FOLD SUPERFAMILY PROTEIN"/>
    <property type="match status" value="1"/>
</dbReference>
<gene>
    <name evidence="1" type="ORF">DRV85_14845</name>
</gene>
<protein>
    <submittedName>
        <fullName evidence="1">C factor, cell signaling protein</fullName>
    </submittedName>
</protein>
<sequence length="221" mass="23279">MRQALVVGATGGIGAALAEELARRGAGVTALSRARDGFDVTNENAVEAGLARLDGPFDLIFVATGALELNGKGPEKSLKELEPRALVDQFAVNCLGPALVLKHARHLMPRRERAVFAALSARVGSIGDNGKGGWYSYRVAKAALNQMLHTAAIELARTHREAIVAALHPGTVATPLTEKFVGDHPTVSPAEAAGRLLEVVEGLKPAQSGGFFDYAGREIPW</sequence>
<keyword evidence="2" id="KW-1185">Reference proteome</keyword>
<organism evidence="1 2">
    <name type="scientific">Rhodosalinus halophilus</name>
    <dbReference type="NCBI Taxonomy" id="2259333"/>
    <lineage>
        <taxon>Bacteria</taxon>
        <taxon>Pseudomonadati</taxon>
        <taxon>Pseudomonadota</taxon>
        <taxon>Alphaproteobacteria</taxon>
        <taxon>Rhodobacterales</taxon>
        <taxon>Paracoccaceae</taxon>
        <taxon>Rhodosalinus</taxon>
    </lineage>
</organism>
<dbReference type="EMBL" id="QNTQ01000015">
    <property type="protein sequence ID" value="RBI83725.1"/>
    <property type="molecule type" value="Genomic_DNA"/>
</dbReference>
<reference evidence="1 2" key="1">
    <citation type="submission" date="2018-07" db="EMBL/GenBank/DDBJ databases">
        <title>Rhodosalinus sp. strain E84T genomic sequence and assembly.</title>
        <authorList>
            <person name="Liu Z.-W."/>
            <person name="Lu D.-C."/>
        </authorList>
    </citation>
    <scope>NUCLEOTIDE SEQUENCE [LARGE SCALE GENOMIC DNA]</scope>
    <source>
        <strain evidence="1 2">E84</strain>
    </source>
</reference>
<evidence type="ECO:0000313" key="2">
    <source>
        <dbReference type="Proteomes" id="UP000253370"/>
    </source>
</evidence>
<dbReference type="SUPFAM" id="SSF51735">
    <property type="entry name" value="NAD(P)-binding Rossmann-fold domains"/>
    <property type="match status" value="1"/>
</dbReference>
<dbReference type="PRINTS" id="PR00081">
    <property type="entry name" value="GDHRDH"/>
</dbReference>
<dbReference type="PANTHER" id="PTHR43544">
    <property type="entry name" value="SHORT-CHAIN DEHYDROGENASE/REDUCTASE"/>
    <property type="match status" value="1"/>
</dbReference>
<proteinExistence type="predicted"/>
<dbReference type="Proteomes" id="UP000253370">
    <property type="component" value="Unassembled WGS sequence"/>
</dbReference>
<dbReference type="InterPro" id="IPR036291">
    <property type="entry name" value="NAD(P)-bd_dom_sf"/>
</dbReference>